<feature type="region of interest" description="Disordered" evidence="5">
    <location>
        <begin position="580"/>
        <end position="627"/>
    </location>
</feature>
<evidence type="ECO:0000256" key="4">
    <source>
        <dbReference type="ARBA" id="ARBA00023242"/>
    </source>
</evidence>
<dbReference type="InterPro" id="IPR035965">
    <property type="entry name" value="PAS-like_dom_sf"/>
</dbReference>
<keyword evidence="4" id="KW-0539">Nucleus</keyword>
<evidence type="ECO:0000256" key="3">
    <source>
        <dbReference type="ARBA" id="ARBA00023163"/>
    </source>
</evidence>
<accession>A0A6A4VY90</accession>
<keyword evidence="7" id="KW-1185">Reference proteome</keyword>
<dbReference type="FunFam" id="3.30.450.20:FF:000081">
    <property type="entry name" value="Dysfusion, isoform B"/>
    <property type="match status" value="1"/>
</dbReference>
<feature type="region of interest" description="Disordered" evidence="5">
    <location>
        <begin position="499"/>
        <end position="564"/>
    </location>
</feature>
<feature type="region of interest" description="Disordered" evidence="5">
    <location>
        <begin position="433"/>
        <end position="481"/>
    </location>
</feature>
<gene>
    <name evidence="6" type="primary">NPAS4_1</name>
    <name evidence="6" type="ORF">FJT64_000507</name>
</gene>
<feature type="region of interest" description="Disordered" evidence="5">
    <location>
        <begin position="383"/>
        <end position="419"/>
    </location>
</feature>
<evidence type="ECO:0000313" key="7">
    <source>
        <dbReference type="Proteomes" id="UP000440578"/>
    </source>
</evidence>
<dbReference type="PANTHER" id="PTHR23043:SF39">
    <property type="entry name" value="DYSFUSION, ISOFORM D"/>
    <property type="match status" value="1"/>
</dbReference>
<dbReference type="Gene3D" id="3.30.450.20">
    <property type="entry name" value="PAS domain"/>
    <property type="match status" value="2"/>
</dbReference>
<reference evidence="6 7" key="1">
    <citation type="submission" date="2019-07" db="EMBL/GenBank/DDBJ databases">
        <title>Draft genome assembly of a fouling barnacle, Amphibalanus amphitrite (Darwin, 1854): The first reference genome for Thecostraca.</title>
        <authorList>
            <person name="Kim W."/>
        </authorList>
    </citation>
    <scope>NUCLEOTIDE SEQUENCE [LARGE SCALE GENOMIC DNA]</scope>
    <source>
        <strain evidence="6">SNU_AA5</strain>
        <tissue evidence="6">Soma without cirri and trophi</tissue>
    </source>
</reference>
<dbReference type="OrthoDB" id="9978016at2759"/>
<evidence type="ECO:0000313" key="6">
    <source>
        <dbReference type="EMBL" id="KAF0297839.1"/>
    </source>
</evidence>
<dbReference type="AlphaFoldDB" id="A0A6A4VY90"/>
<sequence length="627" mass="69163">MSQLQLMALVCVYVRKANYFQQVFKNIEQEPNQPPPLGFSKEDLLIHGDSVYDIIDKQDHQAIQAELMRAAPSGVAPADDPRMFLCRMNVSRNARRQMRFGDQKVVLIRGHYLSYLPLCSRNEPVFVATCTPIAMPETRECVAQGATNIFTSVHSMDMKFVNIDDNAEFYLGYRNSEVQNLSWYHLLHWENLREVQAKHKLICASEQDRSCILLLRLQARSGRWLWVHCVLQVKDNMENMQQSAIVCTCQVLSEAEASVMRANSWLYHYYSMQGKLQYSLAYEAHPRMSSYYQQMLAYQHPHQDAGLYQSYLHSQLSAHPEAAHHLAQAMPAAHVAQQYAFPAAAAAAAAYHHYPVLEHSQWERYDPSYLPHPMLDARLDVPVPTTTERRPPTPPISPRRKLCAPTVVPPTSGSPHRECAPVPVKRRLMAYQQSESTHGGGWSERAPPRPPPQRVPGQYSFSGPASGGGLGGGGGFGGGGGVGGGGGADVLVARRTPPLRLHGPLKGTPSGPELEQETLSWTLSPPWSAGTPEASQRVPDLVVTSQTAVSPPRPADPAVEQQRPALTGWADVCSLDDLSQASSGGGWVGSAPPVSRPGSVSAPCSSPDGSEEDSQHQERHRRAWCQL</sequence>
<protein>
    <submittedName>
        <fullName evidence="6">Neuronal PAS domain-containing protein 4</fullName>
    </submittedName>
</protein>
<dbReference type="GO" id="GO:0010557">
    <property type="term" value="P:positive regulation of macromolecule biosynthetic process"/>
    <property type="evidence" value="ECO:0007669"/>
    <property type="project" value="UniProtKB-ARBA"/>
</dbReference>
<dbReference type="Pfam" id="PF14598">
    <property type="entry name" value="PAS_11"/>
    <property type="match status" value="1"/>
</dbReference>
<dbReference type="Proteomes" id="UP000440578">
    <property type="component" value="Unassembled WGS sequence"/>
</dbReference>
<evidence type="ECO:0000256" key="5">
    <source>
        <dbReference type="SAM" id="MobiDB-lite"/>
    </source>
</evidence>
<evidence type="ECO:0000256" key="2">
    <source>
        <dbReference type="ARBA" id="ARBA00023015"/>
    </source>
</evidence>
<comment type="subcellular location">
    <subcellularLocation>
        <location evidence="1">Nucleus</location>
    </subcellularLocation>
</comment>
<keyword evidence="3" id="KW-0804">Transcription</keyword>
<proteinExistence type="predicted"/>
<organism evidence="6 7">
    <name type="scientific">Amphibalanus amphitrite</name>
    <name type="common">Striped barnacle</name>
    <name type="synonym">Balanus amphitrite</name>
    <dbReference type="NCBI Taxonomy" id="1232801"/>
    <lineage>
        <taxon>Eukaryota</taxon>
        <taxon>Metazoa</taxon>
        <taxon>Ecdysozoa</taxon>
        <taxon>Arthropoda</taxon>
        <taxon>Crustacea</taxon>
        <taxon>Multicrustacea</taxon>
        <taxon>Cirripedia</taxon>
        <taxon>Thoracica</taxon>
        <taxon>Thoracicalcarea</taxon>
        <taxon>Balanomorpha</taxon>
        <taxon>Balanoidea</taxon>
        <taxon>Balanidae</taxon>
        <taxon>Amphibalaninae</taxon>
        <taxon>Amphibalanus</taxon>
    </lineage>
</organism>
<feature type="compositionally biased region" description="Gly residues" evidence="5">
    <location>
        <begin position="465"/>
        <end position="481"/>
    </location>
</feature>
<dbReference type="CDD" id="cd00130">
    <property type="entry name" value="PAS"/>
    <property type="match status" value="1"/>
</dbReference>
<dbReference type="GO" id="GO:0000981">
    <property type="term" value="F:DNA-binding transcription factor activity, RNA polymerase II-specific"/>
    <property type="evidence" value="ECO:0007669"/>
    <property type="project" value="TreeGrafter"/>
</dbReference>
<comment type="caution">
    <text evidence="6">The sequence shown here is derived from an EMBL/GenBank/DDBJ whole genome shotgun (WGS) entry which is preliminary data.</text>
</comment>
<dbReference type="GO" id="GO:0000977">
    <property type="term" value="F:RNA polymerase II transcription regulatory region sequence-specific DNA binding"/>
    <property type="evidence" value="ECO:0007669"/>
    <property type="project" value="TreeGrafter"/>
</dbReference>
<name>A0A6A4VY90_AMPAM</name>
<feature type="compositionally biased region" description="Basic residues" evidence="5">
    <location>
        <begin position="618"/>
        <end position="627"/>
    </location>
</feature>
<dbReference type="PANTHER" id="PTHR23043">
    <property type="entry name" value="HYPOXIA-INDUCIBLE FACTOR 1 ALPHA"/>
    <property type="match status" value="1"/>
</dbReference>
<dbReference type="GO" id="GO:0005634">
    <property type="term" value="C:nucleus"/>
    <property type="evidence" value="ECO:0007669"/>
    <property type="project" value="UniProtKB-SubCell"/>
</dbReference>
<dbReference type="SUPFAM" id="SSF55785">
    <property type="entry name" value="PYP-like sensor domain (PAS domain)"/>
    <property type="match status" value="1"/>
</dbReference>
<keyword evidence="2" id="KW-0805">Transcription regulation</keyword>
<dbReference type="InterPro" id="IPR000014">
    <property type="entry name" value="PAS"/>
</dbReference>
<dbReference type="EMBL" id="VIIS01001465">
    <property type="protein sequence ID" value="KAF0297839.1"/>
    <property type="molecule type" value="Genomic_DNA"/>
</dbReference>
<evidence type="ECO:0000256" key="1">
    <source>
        <dbReference type="ARBA" id="ARBA00004123"/>
    </source>
</evidence>